<dbReference type="Proteomes" id="UP000033874">
    <property type="component" value="Unassembled WGS sequence"/>
</dbReference>
<feature type="domain" description="4Fe-4S ferredoxin-type" evidence="4">
    <location>
        <begin position="31"/>
        <end position="60"/>
    </location>
</feature>
<dbReference type="Pfam" id="PF12837">
    <property type="entry name" value="Fer4_6"/>
    <property type="match status" value="1"/>
</dbReference>
<dbReference type="EMBL" id="LBIC01000006">
    <property type="protein sequence ID" value="KKW91610.1"/>
    <property type="molecule type" value="Genomic_DNA"/>
</dbReference>
<name>A0A0M3AP38_9SPHN</name>
<organism evidence="5 6">
    <name type="scientific">Sphingobium chungbukense</name>
    <dbReference type="NCBI Taxonomy" id="56193"/>
    <lineage>
        <taxon>Bacteria</taxon>
        <taxon>Pseudomonadati</taxon>
        <taxon>Pseudomonadota</taxon>
        <taxon>Alphaproteobacteria</taxon>
        <taxon>Sphingomonadales</taxon>
        <taxon>Sphingomonadaceae</taxon>
        <taxon>Sphingobium</taxon>
    </lineage>
</organism>
<evidence type="ECO:0000259" key="4">
    <source>
        <dbReference type="PROSITE" id="PS51379"/>
    </source>
</evidence>
<sequence>MITHIFEDLCDNCNDCVAICPSHVLDAGEGAPVIARLDQCQTCYMCELYCVSDAIYVGPDAHAAEIIDPEAIRLSGHLGRIRHDHGWDRPDAPGHLDHYRLLGPLLQEGIETAESRYQTLKTDGL</sequence>
<keyword evidence="3" id="KW-0411">Iron-sulfur</keyword>
<reference evidence="5 6" key="1">
    <citation type="submission" date="2015-04" db="EMBL/GenBank/DDBJ databases">
        <title>Genome sequence of aromatic hydrocarbons-degrading Sphingobium chungbukense DJ77.</title>
        <authorList>
            <person name="Kim Y.-C."/>
            <person name="Chae J.-C."/>
        </authorList>
    </citation>
    <scope>NUCLEOTIDE SEQUENCE [LARGE SCALE GENOMIC DNA]</scope>
    <source>
        <strain evidence="5 6">DJ77</strain>
    </source>
</reference>
<evidence type="ECO:0000313" key="5">
    <source>
        <dbReference type="EMBL" id="KKW91610.1"/>
    </source>
</evidence>
<accession>A0A0M3AP38</accession>
<dbReference type="InterPro" id="IPR017900">
    <property type="entry name" value="4Fe4S_Fe_S_CS"/>
</dbReference>
<dbReference type="PROSITE" id="PS00198">
    <property type="entry name" value="4FE4S_FER_1"/>
    <property type="match status" value="1"/>
</dbReference>
<proteinExistence type="predicted"/>
<gene>
    <name evidence="5" type="ORF">YP76_14650</name>
</gene>
<keyword evidence="2" id="KW-0408">Iron</keyword>
<feature type="domain" description="4Fe-4S ferredoxin-type" evidence="4">
    <location>
        <begin position="1"/>
        <end position="30"/>
    </location>
</feature>
<evidence type="ECO:0000313" key="6">
    <source>
        <dbReference type="Proteomes" id="UP000033874"/>
    </source>
</evidence>
<dbReference type="GO" id="GO:0046872">
    <property type="term" value="F:metal ion binding"/>
    <property type="evidence" value="ECO:0007669"/>
    <property type="project" value="UniProtKB-KW"/>
</dbReference>
<protein>
    <recommendedName>
        <fullName evidence="4">4Fe-4S ferredoxin-type domain-containing protein</fullName>
    </recommendedName>
</protein>
<keyword evidence="1" id="KW-0479">Metal-binding</keyword>
<dbReference type="STRING" id="56193.YP76_14650"/>
<dbReference type="GO" id="GO:0051536">
    <property type="term" value="F:iron-sulfur cluster binding"/>
    <property type="evidence" value="ECO:0007669"/>
    <property type="project" value="UniProtKB-KW"/>
</dbReference>
<dbReference type="Gene3D" id="3.30.70.20">
    <property type="match status" value="1"/>
</dbReference>
<evidence type="ECO:0000256" key="3">
    <source>
        <dbReference type="ARBA" id="ARBA00023014"/>
    </source>
</evidence>
<keyword evidence="6" id="KW-1185">Reference proteome</keyword>
<dbReference type="PATRIC" id="fig|56193.3.peg.3059"/>
<evidence type="ECO:0000256" key="2">
    <source>
        <dbReference type="ARBA" id="ARBA00023004"/>
    </source>
</evidence>
<comment type="caution">
    <text evidence="5">The sequence shown here is derived from an EMBL/GenBank/DDBJ whole genome shotgun (WGS) entry which is preliminary data.</text>
</comment>
<evidence type="ECO:0000256" key="1">
    <source>
        <dbReference type="ARBA" id="ARBA00022723"/>
    </source>
</evidence>
<dbReference type="RefSeq" id="WP_046764337.1">
    <property type="nucleotide sequence ID" value="NZ_LBIC01000006.1"/>
</dbReference>
<dbReference type="AlphaFoldDB" id="A0A0M3AP38"/>
<dbReference type="SUPFAM" id="SSF54862">
    <property type="entry name" value="4Fe-4S ferredoxins"/>
    <property type="match status" value="1"/>
</dbReference>
<dbReference type="PROSITE" id="PS51379">
    <property type="entry name" value="4FE4S_FER_2"/>
    <property type="match status" value="2"/>
</dbReference>
<dbReference type="InterPro" id="IPR017896">
    <property type="entry name" value="4Fe4S_Fe-S-bd"/>
</dbReference>